<dbReference type="OrthoDB" id="15548at10239"/>
<dbReference type="Proteomes" id="UP000142477">
    <property type="component" value="Segment"/>
</dbReference>
<dbReference type="KEGG" id="vg:26122766"/>
<dbReference type="InterPro" id="IPR007675">
    <property type="entry name" value="Poxvirus_F15"/>
</dbReference>
<keyword evidence="2" id="KW-1185">Reference proteome</keyword>
<dbReference type="GeneID" id="26122766"/>
<proteinExistence type="predicted"/>
<name>A0A0M3PBA0_9POXV</name>
<dbReference type="RefSeq" id="YP_009177097.1">
    <property type="nucleotide sequence ID" value="NC_028238.1"/>
</dbReference>
<evidence type="ECO:0000313" key="2">
    <source>
        <dbReference type="Proteomes" id="UP000142477"/>
    </source>
</evidence>
<dbReference type="PIRSF" id="PIRSF015694">
    <property type="entry name" value="VAC_F15L"/>
    <property type="match status" value="1"/>
</dbReference>
<reference evidence="1 2" key="1">
    <citation type="journal article" date="2015" name="Infect. Genet. Evol.">
        <title>Unique genomic organization of a novel Avipoxvirus detected in turkey (Meleagris gallopavo).</title>
        <authorList>
            <person name="Banyai K."/>
            <person name="Palya V."/>
            <person name="Denes B."/>
            <person name="Glavits R."/>
            <person name="Ivanics E."/>
            <person name="Horvath B."/>
            <person name="Farkas S.L."/>
            <person name="Marton S."/>
            <person name="Balint A."/>
            <person name="Gyuranecz M."/>
            <person name="Erdelyi K."/>
            <person name="Dan A."/>
        </authorList>
    </citation>
    <scope>NUCLEOTIDE SEQUENCE [LARGE SCALE GENOMIC DNA]</scope>
    <source>
        <strain evidence="1 2">TKPV-HU1124/2011</strain>
    </source>
</reference>
<protein>
    <submittedName>
        <fullName evidence="1">Uncharacterized protein</fullName>
    </submittedName>
</protein>
<dbReference type="Pfam" id="PF04596">
    <property type="entry name" value="Pox_F15"/>
    <property type="match status" value="1"/>
</dbReference>
<dbReference type="EMBL" id="KP728110">
    <property type="protein sequence ID" value="ALA62450.1"/>
    <property type="molecule type" value="Genomic_DNA"/>
</dbReference>
<accession>A0A0M3PBA0</accession>
<evidence type="ECO:0000313" key="1">
    <source>
        <dbReference type="EMBL" id="ALA62450.1"/>
    </source>
</evidence>
<sequence length="150" mass="18157">MDVSRLEQLLSMNPFSDMKNVVIDEKEKCILGNRCFVKISEVRSMPLYCINTEQCLIINSFRFSLKELLYSPFHYKQLQYQYLMPEFIFRCIKEANEKNMQCYYCYTKKREYNGLNLDIFIPTIKSNRSYVVIGLRIKDFWRRSFILSKF</sequence>
<organism evidence="1 2">
    <name type="scientific">Turkeypox virus</name>
    <dbReference type="NCBI Taxonomy" id="336486"/>
    <lineage>
        <taxon>Viruses</taxon>
        <taxon>Varidnaviria</taxon>
        <taxon>Bamfordvirae</taxon>
        <taxon>Nucleocytoviricota</taxon>
        <taxon>Pokkesviricetes</taxon>
        <taxon>Chitovirales</taxon>
        <taxon>Poxviridae</taxon>
        <taxon>Chordopoxvirinae</taxon>
        <taxon>Avipoxvirus</taxon>
        <taxon>Avipoxvirus turkeypox</taxon>
    </lineage>
</organism>